<protein>
    <recommendedName>
        <fullName evidence="4">Tachykinin family protein</fullName>
    </recommendedName>
</protein>
<name>A0A1L7XGZ6_9HELO</name>
<proteinExistence type="predicted"/>
<sequence>MNLPSTLAEDLRSITQQTRQDISSMLTSHFTVSLSGQPVVATTREANLPVRYKKAVAQEFAFVNSTGPGKNRDPDVRRLVRGHVVRDTTRRKRLQREREASSSEDILSSSSQSSGGEAFDRGGSISLNAEQAAVAISRKYLSAPIFPTQGMDPHPHLSPYLYRITALGDAMYPLVSSFRVNPISPVAWFDCALRDEALFHALLYITCVYADLITGTAENQEAIEHGGKSITLIKQRIDRVFLNGTKSVHEFVEENIRAVSCLAITEAIKGNTEGWRIHMSGLKQMVELKGGLTKMEVGIQLKLHRADLLGALDFIEMPFFDEGNSLPDVPSRYEEPPEERGEGMAALLNTLPISDVLHDALAYMHSLSVIVSRILASKAICSGAQQVSWQKHAAALRYSLLRGLGKCDSQDEEKRVLDETLRIGALLYVQATPQEFPFSAVGPAKLIARLKELVLGIQMRNEKEASLVIWLLFMGGISVRKGEDKVWFVAQLEKLTARLSVLEWELVSRRLETLWWVGPVHEKPCKTLWNKVVALRMVGNMHGSFSQSSL</sequence>
<feature type="compositionally biased region" description="Low complexity" evidence="1">
    <location>
        <begin position="103"/>
        <end position="114"/>
    </location>
</feature>
<dbReference type="EMBL" id="FJOG01000026">
    <property type="protein sequence ID" value="CZR64292.1"/>
    <property type="molecule type" value="Genomic_DNA"/>
</dbReference>
<keyword evidence="3" id="KW-1185">Reference proteome</keyword>
<dbReference type="Proteomes" id="UP000184330">
    <property type="component" value="Unassembled WGS sequence"/>
</dbReference>
<feature type="region of interest" description="Disordered" evidence="1">
    <location>
        <begin position="87"/>
        <end position="121"/>
    </location>
</feature>
<organism evidence="2 3">
    <name type="scientific">Phialocephala subalpina</name>
    <dbReference type="NCBI Taxonomy" id="576137"/>
    <lineage>
        <taxon>Eukaryota</taxon>
        <taxon>Fungi</taxon>
        <taxon>Dikarya</taxon>
        <taxon>Ascomycota</taxon>
        <taxon>Pezizomycotina</taxon>
        <taxon>Leotiomycetes</taxon>
        <taxon>Helotiales</taxon>
        <taxon>Mollisiaceae</taxon>
        <taxon>Phialocephala</taxon>
        <taxon>Phialocephala fortinii species complex</taxon>
    </lineage>
</organism>
<evidence type="ECO:0000313" key="3">
    <source>
        <dbReference type="Proteomes" id="UP000184330"/>
    </source>
</evidence>
<dbReference type="PANTHER" id="PTHR37540">
    <property type="entry name" value="TRANSCRIPTION FACTOR (ACR-2), PUTATIVE-RELATED-RELATED"/>
    <property type="match status" value="1"/>
</dbReference>
<dbReference type="OrthoDB" id="4158087at2759"/>
<dbReference type="PANTHER" id="PTHR37540:SF5">
    <property type="entry name" value="TRANSCRIPTION FACTOR DOMAIN-CONTAINING PROTEIN"/>
    <property type="match status" value="1"/>
</dbReference>
<evidence type="ECO:0000256" key="1">
    <source>
        <dbReference type="SAM" id="MobiDB-lite"/>
    </source>
</evidence>
<gene>
    <name evidence="2" type="ORF">PAC_14190</name>
</gene>
<evidence type="ECO:0000313" key="2">
    <source>
        <dbReference type="EMBL" id="CZR64292.1"/>
    </source>
</evidence>
<reference evidence="2 3" key="1">
    <citation type="submission" date="2016-03" db="EMBL/GenBank/DDBJ databases">
        <authorList>
            <person name="Ploux O."/>
        </authorList>
    </citation>
    <scope>NUCLEOTIDE SEQUENCE [LARGE SCALE GENOMIC DNA]</scope>
    <source>
        <strain evidence="2 3">UAMH 11012</strain>
    </source>
</reference>
<dbReference type="AlphaFoldDB" id="A0A1L7XGZ6"/>
<accession>A0A1L7XGZ6</accession>
<evidence type="ECO:0008006" key="4">
    <source>
        <dbReference type="Google" id="ProtNLM"/>
    </source>
</evidence>